<gene>
    <name evidence="2" type="ORF">TRIP_B360012</name>
</gene>
<feature type="chain" id="PRO_5024948570" description="DUF1573 domain-containing protein" evidence="1">
    <location>
        <begin position="22"/>
        <end position="71"/>
    </location>
</feature>
<keyword evidence="1" id="KW-0732">Signal</keyword>
<organism evidence="2">
    <name type="scientific">Uncultured Desulfatiglans sp</name>
    <dbReference type="NCBI Taxonomy" id="1748965"/>
    <lineage>
        <taxon>Bacteria</taxon>
        <taxon>Pseudomonadati</taxon>
        <taxon>Thermodesulfobacteriota</taxon>
        <taxon>Desulfobacteria</taxon>
        <taxon>Desulfatiglandales</taxon>
        <taxon>Desulfatiglandaceae</taxon>
        <taxon>Desulfatiglans</taxon>
        <taxon>environmental samples</taxon>
    </lineage>
</organism>
<evidence type="ECO:0000313" key="2">
    <source>
        <dbReference type="EMBL" id="VBB45919.1"/>
    </source>
</evidence>
<name>A0A653ACW6_UNCDX</name>
<proteinExistence type="predicted"/>
<accession>A0A653ACW6</accession>
<protein>
    <recommendedName>
        <fullName evidence="3">DUF1573 domain-containing protein</fullName>
    </recommendedName>
</protein>
<reference evidence="2" key="1">
    <citation type="submission" date="2018-07" db="EMBL/GenBank/DDBJ databases">
        <authorList>
            <consortium name="Genoscope - CEA"/>
            <person name="William W."/>
        </authorList>
    </citation>
    <scope>NUCLEOTIDE SEQUENCE</scope>
    <source>
        <strain evidence="2">IK1</strain>
    </source>
</reference>
<evidence type="ECO:0008006" key="3">
    <source>
        <dbReference type="Google" id="ProtNLM"/>
    </source>
</evidence>
<sequence>MRRVWMVCMLLLFMGSGIASAGAQEIKRPKAVVPEREFDFKDVDEGLVLEHAFVIRNEGEAHLNILDVKTG</sequence>
<dbReference type="AlphaFoldDB" id="A0A653ACW6"/>
<feature type="signal peptide" evidence="1">
    <location>
        <begin position="1"/>
        <end position="21"/>
    </location>
</feature>
<evidence type="ECO:0000256" key="1">
    <source>
        <dbReference type="SAM" id="SignalP"/>
    </source>
</evidence>
<dbReference type="EMBL" id="UPXX01000030">
    <property type="protein sequence ID" value="VBB45919.1"/>
    <property type="molecule type" value="Genomic_DNA"/>
</dbReference>